<protein>
    <recommendedName>
        <fullName evidence="7">B9 domain-containing protein 1</fullName>
    </recommendedName>
</protein>
<dbReference type="PANTHER" id="PTHR12968">
    <property type="entry name" value="B9 DOMAIN-CONTAINING"/>
    <property type="match status" value="1"/>
</dbReference>
<evidence type="ECO:0000313" key="9">
    <source>
        <dbReference type="EMBL" id="CAE8684100.1"/>
    </source>
</evidence>
<dbReference type="EMBL" id="CAJNNW010026272">
    <property type="protein sequence ID" value="CAE8684100.1"/>
    <property type="molecule type" value="Genomic_DNA"/>
</dbReference>
<evidence type="ECO:0000256" key="6">
    <source>
        <dbReference type="ARBA" id="ARBA00038411"/>
    </source>
</evidence>
<dbReference type="InterPro" id="IPR010796">
    <property type="entry name" value="C2_B9-type_dom"/>
</dbReference>
<evidence type="ECO:0000256" key="8">
    <source>
        <dbReference type="SAM" id="MobiDB-lite"/>
    </source>
</evidence>
<dbReference type="Proteomes" id="UP000626109">
    <property type="component" value="Unassembled WGS sequence"/>
</dbReference>
<evidence type="ECO:0000313" key="10">
    <source>
        <dbReference type="Proteomes" id="UP000626109"/>
    </source>
</evidence>
<evidence type="ECO:0000256" key="5">
    <source>
        <dbReference type="ARBA" id="ARBA00023273"/>
    </source>
</evidence>
<keyword evidence="3" id="KW-0970">Cilium biogenesis/degradation</keyword>
<evidence type="ECO:0000256" key="7">
    <source>
        <dbReference type="ARBA" id="ARBA00039274"/>
    </source>
</evidence>
<comment type="subcellular location">
    <subcellularLocation>
        <location evidence="1">Cytoplasm</location>
        <location evidence="1">Cytoskeleton</location>
        <location evidence="1">Cilium basal body</location>
    </subcellularLocation>
</comment>
<evidence type="ECO:0000256" key="4">
    <source>
        <dbReference type="ARBA" id="ARBA00023212"/>
    </source>
</evidence>
<dbReference type="Pfam" id="PF07162">
    <property type="entry name" value="B9-C2"/>
    <property type="match status" value="1"/>
</dbReference>
<comment type="similarity">
    <text evidence="6">Belongs to the B9D family.</text>
</comment>
<sequence length="237" mass="25290">MQPAFGFADVGAAMLQRQQDEATQQLLSQQAGGAFAPLQAQPAPPPPPPVYDGSVAAYQAQQDVATRRLLGDDAADKARAQSREVRKADKAEAEVTCFRLVLNGEIESAEMGAGNHGPLMCVFSVQHGADWTILSGAPNGITQLAVSTVPMSSSVSSWRGGGGLREAVWSFPLGLVFKSTSPFGWPRIAITVYGTDLCNRRVVKGYGSVHIPCQPGRHTRTIRLYCPLSSSPLTRLL</sequence>
<evidence type="ECO:0000256" key="1">
    <source>
        <dbReference type="ARBA" id="ARBA00004120"/>
    </source>
</evidence>
<keyword evidence="2" id="KW-0963">Cytoplasm</keyword>
<dbReference type="GO" id="GO:0060271">
    <property type="term" value="P:cilium assembly"/>
    <property type="evidence" value="ECO:0007669"/>
    <property type="project" value="TreeGrafter"/>
</dbReference>
<dbReference type="PANTHER" id="PTHR12968:SF1">
    <property type="entry name" value="B9 DOMAIN-CONTAINING PROTEIN 1"/>
    <property type="match status" value="1"/>
</dbReference>
<name>A0A813JUZ0_POLGL</name>
<proteinExistence type="inferred from homology"/>
<feature type="region of interest" description="Disordered" evidence="8">
    <location>
        <begin position="19"/>
        <end position="50"/>
    </location>
</feature>
<reference evidence="9" key="1">
    <citation type="submission" date="2021-02" db="EMBL/GenBank/DDBJ databases">
        <authorList>
            <person name="Dougan E. K."/>
            <person name="Rhodes N."/>
            <person name="Thang M."/>
            <person name="Chan C."/>
        </authorList>
    </citation>
    <scope>NUCLEOTIDE SEQUENCE</scope>
</reference>
<organism evidence="9 10">
    <name type="scientific">Polarella glacialis</name>
    <name type="common">Dinoflagellate</name>
    <dbReference type="NCBI Taxonomy" id="89957"/>
    <lineage>
        <taxon>Eukaryota</taxon>
        <taxon>Sar</taxon>
        <taxon>Alveolata</taxon>
        <taxon>Dinophyceae</taxon>
        <taxon>Suessiales</taxon>
        <taxon>Suessiaceae</taxon>
        <taxon>Polarella</taxon>
    </lineage>
</organism>
<accession>A0A813JUZ0</accession>
<dbReference type="AlphaFoldDB" id="A0A813JUZ0"/>
<feature type="compositionally biased region" description="Low complexity" evidence="8">
    <location>
        <begin position="29"/>
        <end position="41"/>
    </location>
</feature>
<dbReference type="PROSITE" id="PS51381">
    <property type="entry name" value="C2_B9"/>
    <property type="match status" value="1"/>
</dbReference>
<keyword evidence="4" id="KW-0206">Cytoskeleton</keyword>
<keyword evidence="5" id="KW-0966">Cell projection</keyword>
<dbReference type="GO" id="GO:0036038">
    <property type="term" value="C:MKS complex"/>
    <property type="evidence" value="ECO:0007669"/>
    <property type="project" value="TreeGrafter"/>
</dbReference>
<comment type="caution">
    <text evidence="9">The sequence shown here is derived from an EMBL/GenBank/DDBJ whole genome shotgun (WGS) entry which is preliminary data.</text>
</comment>
<gene>
    <name evidence="9" type="ORF">PGLA2088_LOCUS23803</name>
</gene>
<evidence type="ECO:0000256" key="3">
    <source>
        <dbReference type="ARBA" id="ARBA00022794"/>
    </source>
</evidence>
<evidence type="ECO:0000256" key="2">
    <source>
        <dbReference type="ARBA" id="ARBA00022490"/>
    </source>
</evidence>
<feature type="non-terminal residue" evidence="9">
    <location>
        <position position="1"/>
    </location>
</feature>